<sequence>EEDETSFVDDDISIFDDINDEEEDEDDFIEDISALNYFGVSYSLNFLKRILSIDTIAIDHSRCCKAVFRVIKYVRTSKTRAFALRRLFNIFERMSEGELDEVGTNPSYMQSLIKSVAESHLPRYHMDTFLKQKNDDKFSYLRNFWELNRRDARILESIIKLLTNRPQACENFISVGGPEIGALILQ</sequence>
<feature type="non-terminal residue" evidence="1">
    <location>
        <position position="1"/>
    </location>
</feature>
<organism evidence="1 2">
    <name type="scientific">Hymenolepis diminuta</name>
    <name type="common">Rat tapeworm</name>
    <dbReference type="NCBI Taxonomy" id="6216"/>
    <lineage>
        <taxon>Eukaryota</taxon>
        <taxon>Metazoa</taxon>
        <taxon>Spiralia</taxon>
        <taxon>Lophotrochozoa</taxon>
        <taxon>Platyhelminthes</taxon>
        <taxon>Cestoda</taxon>
        <taxon>Eucestoda</taxon>
        <taxon>Cyclophyllidea</taxon>
        <taxon>Hymenolepididae</taxon>
        <taxon>Hymenolepis</taxon>
    </lineage>
</organism>
<name>A0A564Z0F1_HYMDI</name>
<dbReference type="Proteomes" id="UP000321570">
    <property type="component" value="Unassembled WGS sequence"/>
</dbReference>
<accession>A0A564Z0F1</accession>
<keyword evidence="2" id="KW-1185">Reference proteome</keyword>
<dbReference type="AlphaFoldDB" id="A0A564Z0F1"/>
<proteinExistence type="predicted"/>
<dbReference type="EMBL" id="CABIJS010000488">
    <property type="protein sequence ID" value="VUZ52324.1"/>
    <property type="molecule type" value="Genomic_DNA"/>
</dbReference>
<gene>
    <name evidence="1" type="ORF">WMSIL1_LOCUS10863</name>
</gene>
<reference evidence="1 2" key="1">
    <citation type="submission" date="2019-07" db="EMBL/GenBank/DDBJ databases">
        <authorList>
            <person name="Jastrzebski P J."/>
            <person name="Paukszto L."/>
            <person name="Jastrzebski P J."/>
        </authorList>
    </citation>
    <scope>NUCLEOTIDE SEQUENCE [LARGE SCALE GENOMIC DNA]</scope>
    <source>
        <strain evidence="1 2">WMS-il1</strain>
    </source>
</reference>
<evidence type="ECO:0000313" key="2">
    <source>
        <dbReference type="Proteomes" id="UP000321570"/>
    </source>
</evidence>
<evidence type="ECO:0000313" key="1">
    <source>
        <dbReference type="EMBL" id="VUZ52324.1"/>
    </source>
</evidence>
<protein>
    <submittedName>
        <fullName evidence="1">Uncharacterized protein</fullName>
    </submittedName>
</protein>
<feature type="non-terminal residue" evidence="1">
    <location>
        <position position="186"/>
    </location>
</feature>